<sequence length="253" mass="28606">MIHVDPREGSRDLASLLTTYGSGKRIKVEMQRMDFADFAFDGNGPHGKSRIGIERKKLRDLLGSIETGRLAGHQLPGLLENYDYIWIIVEGLFRGDPNTGVLEEPRGMGKWKPVSIGRRTFMFATVDNFLNSLATQTPCKIKVCGTAHDTATAIINLYTWWQKDWRAHKSCKVIYDPFPARAYVLKPTFMRRVANQLPGVGWEKSEPVDTYFSSVLDMCIASVEQWQQLPGIGKMLATRIIKLLNGEIDEDEL</sequence>
<dbReference type="SUPFAM" id="SSF52980">
    <property type="entry name" value="Restriction endonuclease-like"/>
    <property type="match status" value="1"/>
</dbReference>
<dbReference type="InterPro" id="IPR011335">
    <property type="entry name" value="Restrct_endonuc-II-like"/>
</dbReference>
<dbReference type="EMBL" id="LAZR01028770">
    <property type="protein sequence ID" value="KKL61599.1"/>
    <property type="molecule type" value="Genomic_DNA"/>
</dbReference>
<protein>
    <recommendedName>
        <fullName evidence="1">ERCC4 domain-containing protein</fullName>
    </recommendedName>
</protein>
<proteinExistence type="predicted"/>
<feature type="domain" description="ERCC4" evidence="1">
    <location>
        <begin position="4"/>
        <end position="153"/>
    </location>
</feature>
<name>A0A0F9DIW9_9ZZZZ</name>
<dbReference type="AlphaFoldDB" id="A0A0F9DIW9"/>
<dbReference type="InterPro" id="IPR006166">
    <property type="entry name" value="ERCC4_domain"/>
</dbReference>
<dbReference type="GO" id="GO:0006259">
    <property type="term" value="P:DNA metabolic process"/>
    <property type="evidence" value="ECO:0007669"/>
    <property type="project" value="UniProtKB-ARBA"/>
</dbReference>
<comment type="caution">
    <text evidence="2">The sequence shown here is derived from an EMBL/GenBank/DDBJ whole genome shotgun (WGS) entry which is preliminary data.</text>
</comment>
<evidence type="ECO:0000313" key="2">
    <source>
        <dbReference type="EMBL" id="KKL61599.1"/>
    </source>
</evidence>
<reference evidence="2" key="1">
    <citation type="journal article" date="2015" name="Nature">
        <title>Complex archaea that bridge the gap between prokaryotes and eukaryotes.</title>
        <authorList>
            <person name="Spang A."/>
            <person name="Saw J.H."/>
            <person name="Jorgensen S.L."/>
            <person name="Zaremba-Niedzwiedzka K."/>
            <person name="Martijn J."/>
            <person name="Lind A.E."/>
            <person name="van Eijk R."/>
            <person name="Schleper C."/>
            <person name="Guy L."/>
            <person name="Ettema T.J."/>
        </authorList>
    </citation>
    <scope>NUCLEOTIDE SEQUENCE</scope>
</reference>
<dbReference type="GO" id="GO:0003677">
    <property type="term" value="F:DNA binding"/>
    <property type="evidence" value="ECO:0007669"/>
    <property type="project" value="InterPro"/>
</dbReference>
<organism evidence="2">
    <name type="scientific">marine sediment metagenome</name>
    <dbReference type="NCBI Taxonomy" id="412755"/>
    <lineage>
        <taxon>unclassified sequences</taxon>
        <taxon>metagenomes</taxon>
        <taxon>ecological metagenomes</taxon>
    </lineage>
</organism>
<evidence type="ECO:0000259" key="1">
    <source>
        <dbReference type="Pfam" id="PF02732"/>
    </source>
</evidence>
<dbReference type="Gene3D" id="3.40.50.10130">
    <property type="match status" value="1"/>
</dbReference>
<gene>
    <name evidence="2" type="ORF">LCGC14_2193670</name>
</gene>
<dbReference type="Gene3D" id="1.10.150.20">
    <property type="entry name" value="5' to 3' exonuclease, C-terminal subdomain"/>
    <property type="match status" value="1"/>
</dbReference>
<dbReference type="GO" id="GO:0004518">
    <property type="term" value="F:nuclease activity"/>
    <property type="evidence" value="ECO:0007669"/>
    <property type="project" value="InterPro"/>
</dbReference>
<dbReference type="InterPro" id="IPR010994">
    <property type="entry name" value="RuvA_2-like"/>
</dbReference>
<dbReference type="SUPFAM" id="SSF47781">
    <property type="entry name" value="RuvA domain 2-like"/>
    <property type="match status" value="1"/>
</dbReference>
<dbReference type="Pfam" id="PF02732">
    <property type="entry name" value="ERCC4"/>
    <property type="match status" value="1"/>
</dbReference>
<accession>A0A0F9DIW9</accession>